<feature type="region of interest" description="Disordered" evidence="1">
    <location>
        <begin position="39"/>
        <end position="62"/>
    </location>
</feature>
<gene>
    <name evidence="2" type="ORF">ANN_17021</name>
</gene>
<evidence type="ECO:0000256" key="1">
    <source>
        <dbReference type="SAM" id="MobiDB-lite"/>
    </source>
</evidence>
<protein>
    <submittedName>
        <fullName evidence="2">Uncharacterized protein</fullName>
    </submittedName>
</protein>
<dbReference type="EMBL" id="JAJSOF020000021">
    <property type="protein sequence ID" value="KAJ4436889.1"/>
    <property type="molecule type" value="Genomic_DNA"/>
</dbReference>
<reference evidence="2 3" key="1">
    <citation type="journal article" date="2022" name="Allergy">
        <title>Genome assembly and annotation of Periplaneta americana reveal a comprehensive cockroach allergen profile.</title>
        <authorList>
            <person name="Wang L."/>
            <person name="Xiong Q."/>
            <person name="Saelim N."/>
            <person name="Wang L."/>
            <person name="Nong W."/>
            <person name="Wan A.T."/>
            <person name="Shi M."/>
            <person name="Liu X."/>
            <person name="Cao Q."/>
            <person name="Hui J.H.L."/>
            <person name="Sookrung N."/>
            <person name="Leung T.F."/>
            <person name="Tungtrongchitr A."/>
            <person name="Tsui S.K.W."/>
        </authorList>
    </citation>
    <scope>NUCLEOTIDE SEQUENCE [LARGE SCALE GENOMIC DNA]</scope>
    <source>
        <strain evidence="2">PWHHKU_190912</strain>
    </source>
</reference>
<accession>A0ABQ8SRR2</accession>
<keyword evidence="3" id="KW-1185">Reference proteome</keyword>
<evidence type="ECO:0000313" key="2">
    <source>
        <dbReference type="EMBL" id="KAJ4436889.1"/>
    </source>
</evidence>
<comment type="caution">
    <text evidence="2">The sequence shown here is derived from an EMBL/GenBank/DDBJ whole genome shotgun (WGS) entry which is preliminary data.</text>
</comment>
<name>A0ABQ8SRR2_PERAM</name>
<sequence length="229" mass="26162">MSPGSRTDSYPAFDRIGLKKTPEKISPADRIHIPFLLRQIPPRPPSRSEAKLLPEVGPPRMPLQKPSNIAELHSTEAGRESQQLRRPKISKWADNRQATNIESTLILCDLNCDFLLTNSDVYYANQAFRRCDEQETLPHVLGFCHHGELLRINRHNTVRSLIAASIRQNASYEVYEESESPSFTTIQKNRAFLDGIVPVHGTNISNRLRCLCFSIEFKQKDMSEVFVYI</sequence>
<organism evidence="2 3">
    <name type="scientific">Periplaneta americana</name>
    <name type="common">American cockroach</name>
    <name type="synonym">Blatta americana</name>
    <dbReference type="NCBI Taxonomy" id="6978"/>
    <lineage>
        <taxon>Eukaryota</taxon>
        <taxon>Metazoa</taxon>
        <taxon>Ecdysozoa</taxon>
        <taxon>Arthropoda</taxon>
        <taxon>Hexapoda</taxon>
        <taxon>Insecta</taxon>
        <taxon>Pterygota</taxon>
        <taxon>Neoptera</taxon>
        <taxon>Polyneoptera</taxon>
        <taxon>Dictyoptera</taxon>
        <taxon>Blattodea</taxon>
        <taxon>Blattoidea</taxon>
        <taxon>Blattidae</taxon>
        <taxon>Blattinae</taxon>
        <taxon>Periplaneta</taxon>
    </lineage>
</organism>
<proteinExistence type="predicted"/>
<evidence type="ECO:0000313" key="3">
    <source>
        <dbReference type="Proteomes" id="UP001148838"/>
    </source>
</evidence>
<dbReference type="Proteomes" id="UP001148838">
    <property type="component" value="Unassembled WGS sequence"/>
</dbReference>